<dbReference type="PANTHER" id="PTHR10464:SF4">
    <property type="entry name" value="UREA TRANSPORTER"/>
    <property type="match status" value="1"/>
</dbReference>
<comment type="caution">
    <text evidence="8">The sequence shown here is derived from an EMBL/GenBank/DDBJ whole genome shotgun (WGS) entry which is preliminary data.</text>
</comment>
<dbReference type="RefSeq" id="WP_290263244.1">
    <property type="nucleotide sequence ID" value="NZ_JAUFQQ010000003.1"/>
</dbReference>
<evidence type="ECO:0000256" key="3">
    <source>
        <dbReference type="ARBA" id="ARBA00022475"/>
    </source>
</evidence>
<gene>
    <name evidence="8" type="ORF">ACFFUQ_00965</name>
</gene>
<keyword evidence="4 7" id="KW-0812">Transmembrane</keyword>
<keyword evidence="5 7" id="KW-1133">Transmembrane helix</keyword>
<feature type="transmembrane region" description="Helical" evidence="7">
    <location>
        <begin position="163"/>
        <end position="188"/>
    </location>
</feature>
<evidence type="ECO:0000256" key="4">
    <source>
        <dbReference type="ARBA" id="ARBA00022692"/>
    </source>
</evidence>
<evidence type="ECO:0000313" key="8">
    <source>
        <dbReference type="EMBL" id="MFB9062571.1"/>
    </source>
</evidence>
<evidence type="ECO:0000256" key="2">
    <source>
        <dbReference type="ARBA" id="ARBA00005914"/>
    </source>
</evidence>
<dbReference type="InterPro" id="IPR004937">
    <property type="entry name" value="Urea_transporter"/>
</dbReference>
<evidence type="ECO:0000256" key="1">
    <source>
        <dbReference type="ARBA" id="ARBA00004651"/>
    </source>
</evidence>
<dbReference type="Gene3D" id="1.10.3430.10">
    <property type="entry name" value="Ammonium transporter AmtB like domains"/>
    <property type="match status" value="1"/>
</dbReference>
<evidence type="ECO:0000256" key="7">
    <source>
        <dbReference type="SAM" id="Phobius"/>
    </source>
</evidence>
<comment type="similarity">
    <text evidence="2">Belongs to the urea transporter family.</text>
</comment>
<feature type="transmembrane region" description="Helical" evidence="7">
    <location>
        <begin position="123"/>
        <end position="143"/>
    </location>
</feature>
<evidence type="ECO:0000256" key="5">
    <source>
        <dbReference type="ARBA" id="ARBA00022989"/>
    </source>
</evidence>
<proteinExistence type="inferred from homology"/>
<accession>A0ABV5FHD4</accession>
<organism evidence="8 9">
    <name type="scientific">Flavobacterium branchiarum</name>
    <dbReference type="NCBI Taxonomy" id="1114870"/>
    <lineage>
        <taxon>Bacteria</taxon>
        <taxon>Pseudomonadati</taxon>
        <taxon>Bacteroidota</taxon>
        <taxon>Flavobacteriia</taxon>
        <taxon>Flavobacteriales</taxon>
        <taxon>Flavobacteriaceae</taxon>
        <taxon>Flavobacterium</taxon>
    </lineage>
</organism>
<dbReference type="PIRSF" id="PIRSF016502">
    <property type="entry name" value="Urea_transporter"/>
    <property type="match status" value="1"/>
</dbReference>
<feature type="transmembrane region" description="Helical" evidence="7">
    <location>
        <begin position="243"/>
        <end position="262"/>
    </location>
</feature>
<comment type="subcellular location">
    <subcellularLocation>
        <location evidence="1">Cell membrane</location>
        <topology evidence="1">Multi-pass membrane protein</topology>
    </subcellularLocation>
</comment>
<feature type="transmembrane region" description="Helical" evidence="7">
    <location>
        <begin position="72"/>
        <end position="91"/>
    </location>
</feature>
<keyword evidence="9" id="KW-1185">Reference proteome</keyword>
<evidence type="ECO:0000313" key="9">
    <source>
        <dbReference type="Proteomes" id="UP001589589"/>
    </source>
</evidence>
<feature type="transmembrane region" description="Helical" evidence="7">
    <location>
        <begin position="32"/>
        <end position="65"/>
    </location>
</feature>
<feature type="transmembrane region" description="Helical" evidence="7">
    <location>
        <begin position="195"/>
        <end position="212"/>
    </location>
</feature>
<dbReference type="Pfam" id="PF03253">
    <property type="entry name" value="UT"/>
    <property type="match status" value="1"/>
</dbReference>
<dbReference type="EMBL" id="JBHMEX010000004">
    <property type="protein sequence ID" value="MFB9062571.1"/>
    <property type="molecule type" value="Genomic_DNA"/>
</dbReference>
<keyword evidence="3" id="KW-1003">Cell membrane</keyword>
<dbReference type="Proteomes" id="UP001589589">
    <property type="component" value="Unassembled WGS sequence"/>
</dbReference>
<feature type="transmembrane region" description="Helical" evidence="7">
    <location>
        <begin position="7"/>
        <end position="26"/>
    </location>
</feature>
<dbReference type="PANTHER" id="PTHR10464">
    <property type="entry name" value="UREA TRANSPORTER"/>
    <property type="match status" value="1"/>
</dbReference>
<keyword evidence="6 7" id="KW-0472">Membrane</keyword>
<feature type="transmembrane region" description="Helical" evidence="7">
    <location>
        <begin position="97"/>
        <end position="116"/>
    </location>
</feature>
<sequence>MERLYRIENYFPWLAVLLKGIGQIMLQQSAYTGLFFLIGIFCGSITMGLGALLAVSVGTITAYLLQYDKEQIANGIYGFSATLVGVALTFYFEATLIVWIAIVVGAVLATVLQHWFSEKKIPVFTFPFILVTWGILYLLKYVYPVEPSLFITAPAEINQDFAFAFRGYGQVIFQGSTLAGILFFIGVFVNSPLHALYGFFGAVIAGFISEIYGAPIELVATGLLSYNAVLCAIVFVGDKINDGIWVIIAIILSLVVSFSMSVYQMVPLTFPFVAGTWGVLIIKKITAIKSDN</sequence>
<protein>
    <submittedName>
        <fullName evidence="8">Urea transporter</fullName>
    </submittedName>
</protein>
<feature type="transmembrane region" description="Helical" evidence="7">
    <location>
        <begin position="218"/>
        <end position="236"/>
    </location>
</feature>
<name>A0ABV5FHD4_9FLAO</name>
<evidence type="ECO:0000256" key="6">
    <source>
        <dbReference type="ARBA" id="ARBA00023136"/>
    </source>
</evidence>
<reference evidence="8 9" key="1">
    <citation type="submission" date="2024-09" db="EMBL/GenBank/DDBJ databases">
        <authorList>
            <person name="Sun Q."/>
            <person name="Mori K."/>
        </authorList>
    </citation>
    <scope>NUCLEOTIDE SEQUENCE [LARGE SCALE GENOMIC DNA]</scope>
    <source>
        <strain evidence="8 9">CECT 7908</strain>
    </source>
</reference>
<dbReference type="InterPro" id="IPR029020">
    <property type="entry name" value="Ammonium/urea_transptr"/>
</dbReference>